<feature type="region of interest" description="Disordered" evidence="1">
    <location>
        <begin position="1"/>
        <end position="82"/>
    </location>
</feature>
<gene>
    <name evidence="2" type="primary">Cdc37</name>
    <name evidence="2" type="ORF">SNEC2469_LOCUS22801</name>
</gene>
<dbReference type="EMBL" id="CAJNJA010041845">
    <property type="protein sequence ID" value="CAE7778527.1"/>
    <property type="molecule type" value="Genomic_DNA"/>
</dbReference>
<evidence type="ECO:0000313" key="3">
    <source>
        <dbReference type="Proteomes" id="UP000601435"/>
    </source>
</evidence>
<feature type="region of interest" description="Disordered" evidence="1">
    <location>
        <begin position="146"/>
        <end position="165"/>
    </location>
</feature>
<dbReference type="Proteomes" id="UP000601435">
    <property type="component" value="Unassembled WGS sequence"/>
</dbReference>
<protein>
    <submittedName>
        <fullName evidence="2">Cdc37 protein</fullName>
    </submittedName>
</protein>
<feature type="compositionally biased region" description="Basic and acidic residues" evidence="1">
    <location>
        <begin position="11"/>
        <end position="21"/>
    </location>
</feature>
<name>A0A812YNE5_9DINO</name>
<keyword evidence="3" id="KW-1185">Reference proteome</keyword>
<evidence type="ECO:0000256" key="1">
    <source>
        <dbReference type="SAM" id="MobiDB-lite"/>
    </source>
</evidence>
<proteinExistence type="predicted"/>
<dbReference type="AlphaFoldDB" id="A0A812YNE5"/>
<reference evidence="2" key="1">
    <citation type="submission" date="2021-02" db="EMBL/GenBank/DDBJ databases">
        <authorList>
            <person name="Dougan E. K."/>
            <person name="Rhodes N."/>
            <person name="Thang M."/>
            <person name="Chan C."/>
        </authorList>
    </citation>
    <scope>NUCLEOTIDE SEQUENCE</scope>
</reference>
<sequence length="260" mass="26766">PPPPQYTSDVGEDKSLADGRRSRQNRRQAQEDWMDRQPGPDTRGTPSAAERERSGPFFGAGSMSATSKGSRAVAPQHGPSGVYSTGHSHAAFGHGTSSLLGGGSASGCSGGVGLCLAPGAGVGSMGGGSGCSGGLAHPGGAAVRAAEKHVSAGTGGSEEWPSTQARNARALRENDYEDEKAVWAQGCALPLMKKAGRNQAPLGQSLMPDFRPMGQFLQRVVCRPSAGAEPIPNFDGVGVIMMLSDRLAMPIETRRRLGIS</sequence>
<evidence type="ECO:0000313" key="2">
    <source>
        <dbReference type="EMBL" id="CAE7778527.1"/>
    </source>
</evidence>
<dbReference type="OrthoDB" id="10577279at2759"/>
<comment type="caution">
    <text evidence="2">The sequence shown here is derived from an EMBL/GenBank/DDBJ whole genome shotgun (WGS) entry which is preliminary data.</text>
</comment>
<feature type="non-terminal residue" evidence="2">
    <location>
        <position position="260"/>
    </location>
</feature>
<accession>A0A812YNE5</accession>
<organism evidence="2 3">
    <name type="scientific">Symbiodinium necroappetens</name>
    <dbReference type="NCBI Taxonomy" id="1628268"/>
    <lineage>
        <taxon>Eukaryota</taxon>
        <taxon>Sar</taxon>
        <taxon>Alveolata</taxon>
        <taxon>Dinophyceae</taxon>
        <taxon>Suessiales</taxon>
        <taxon>Symbiodiniaceae</taxon>
        <taxon>Symbiodinium</taxon>
    </lineage>
</organism>